<dbReference type="PATRIC" id="fig|1675527.3.peg.702"/>
<keyword evidence="2" id="KW-1185">Reference proteome</keyword>
<dbReference type="STRING" id="1675527.AIOL_000642"/>
<evidence type="ECO:0000313" key="2">
    <source>
        <dbReference type="Proteomes" id="UP000037178"/>
    </source>
</evidence>
<dbReference type="Proteomes" id="UP000037178">
    <property type="component" value="Unassembled WGS sequence"/>
</dbReference>
<proteinExistence type="predicted"/>
<protein>
    <submittedName>
        <fullName evidence="1">Uncharacterized protein</fullName>
    </submittedName>
</protein>
<dbReference type="AlphaFoldDB" id="A0A0J9ECT5"/>
<evidence type="ECO:0000313" key="1">
    <source>
        <dbReference type="EMBL" id="KMW60486.1"/>
    </source>
</evidence>
<accession>A0A0J9ECT5</accession>
<dbReference type="RefSeq" id="WP_152912339.1">
    <property type="nucleotide sequence ID" value="NZ_LFTY01000001.1"/>
</dbReference>
<dbReference type="EMBL" id="LFTY01000001">
    <property type="protein sequence ID" value="KMW60486.1"/>
    <property type="molecule type" value="Genomic_DNA"/>
</dbReference>
<comment type="caution">
    <text evidence="1">The sequence shown here is derived from an EMBL/GenBank/DDBJ whole genome shotgun (WGS) entry which is preliminary data.</text>
</comment>
<gene>
    <name evidence="1" type="ORF">AIOL_000642</name>
</gene>
<sequence length="395" mass="43760">MADLRIFLNIVVTFLFSMSSSLSANEYIFSYAKDGYSYSIINLRFEGSSVQGGISPLLGVSGSTFNVAGENYAQGKLRLVVFDGDTPVFQGEFRKEINGGKISWVSTTKPGVEFYRWRGRQLSEATKTVYQHSCGALYGALEAYGDDLTVSKLTDAIPGLDAMSVQLRDGSYAEISVPIGTEAYVVQRLREVDEVSHANLWGGGCGGGEVSYFTIPKKLISASQGELDGQKFARFIRNSVGAFLDRTPEHKGYSNKIQQREVRRSVLPPFPLQNRVSIVAASSASREYGNSWDRFDLFFTTADLPGLSDEEVAIVLWAEKLFTGNARVRDGVEPPRREFIDVELNYDDEATVAVLFASFVSSQVGGRCEVDSEGIFESFYDDQGRYEYLWHLCKG</sequence>
<name>A0A0J9ECT5_9RHOB</name>
<organism evidence="1 2">
    <name type="scientific">Candidatus Rhodobacter oscarellae</name>
    <dbReference type="NCBI Taxonomy" id="1675527"/>
    <lineage>
        <taxon>Bacteria</taxon>
        <taxon>Pseudomonadati</taxon>
        <taxon>Pseudomonadota</taxon>
        <taxon>Alphaproteobacteria</taxon>
        <taxon>Rhodobacterales</taxon>
        <taxon>Rhodobacter group</taxon>
        <taxon>Rhodobacter</taxon>
    </lineage>
</organism>
<reference evidence="1 2" key="1">
    <citation type="submission" date="2015-06" db="EMBL/GenBank/DDBJ databases">
        <title>Draft genome sequence of an Alphaproteobacteria species associated to the Mediterranean sponge Oscarella lobularis.</title>
        <authorList>
            <person name="Jourda C."/>
            <person name="Santini S."/>
            <person name="Claverie J.-M."/>
        </authorList>
    </citation>
    <scope>NUCLEOTIDE SEQUENCE [LARGE SCALE GENOMIC DNA]</scope>
    <source>
        <strain evidence="1">IGS</strain>
    </source>
</reference>